<feature type="transmembrane region" description="Helical" evidence="2">
    <location>
        <begin position="354"/>
        <end position="380"/>
    </location>
</feature>
<dbReference type="PANTHER" id="PTHR11161">
    <property type="entry name" value="O-ACYLTRANSFERASE"/>
    <property type="match status" value="1"/>
</dbReference>
<evidence type="ECO:0000259" key="3">
    <source>
        <dbReference type="Pfam" id="PF01757"/>
    </source>
</evidence>
<feature type="compositionally biased region" description="Low complexity" evidence="1">
    <location>
        <begin position="244"/>
        <end position="258"/>
    </location>
</feature>
<feature type="transmembrane region" description="Helical" evidence="2">
    <location>
        <begin position="311"/>
        <end position="334"/>
    </location>
</feature>
<feature type="region of interest" description="Disordered" evidence="1">
    <location>
        <begin position="205"/>
        <end position="228"/>
    </location>
</feature>
<feature type="transmembrane region" description="Helical" evidence="2">
    <location>
        <begin position="705"/>
        <end position="723"/>
    </location>
</feature>
<dbReference type="InParanoid" id="A0A078BBV2"/>
<feature type="compositionally biased region" description="Low complexity" evidence="1">
    <location>
        <begin position="810"/>
        <end position="819"/>
    </location>
</feature>
<dbReference type="OMA" id="CHSIECT"/>
<feature type="transmembrane region" description="Helical" evidence="2">
    <location>
        <begin position="491"/>
        <end position="513"/>
    </location>
</feature>
<feature type="transmembrane region" description="Helical" evidence="2">
    <location>
        <begin position="464"/>
        <end position="484"/>
    </location>
</feature>
<evidence type="ECO:0000313" key="5">
    <source>
        <dbReference type="Proteomes" id="UP000039865"/>
    </source>
</evidence>
<dbReference type="EMBL" id="CCKQ01019665">
    <property type="protein sequence ID" value="CDW91686.1"/>
    <property type="molecule type" value="Genomic_DNA"/>
</dbReference>
<gene>
    <name evidence="4" type="primary">Contig7942.g8476</name>
    <name evidence="4" type="ORF">STYLEM_20845</name>
</gene>
<feature type="compositionally biased region" description="Basic and acidic residues" evidence="1">
    <location>
        <begin position="763"/>
        <end position="775"/>
    </location>
</feature>
<feature type="region of interest" description="Disordered" evidence="1">
    <location>
        <begin position="244"/>
        <end position="278"/>
    </location>
</feature>
<feature type="region of interest" description="Disordered" evidence="1">
    <location>
        <begin position="13"/>
        <end position="42"/>
    </location>
</feature>
<evidence type="ECO:0000256" key="1">
    <source>
        <dbReference type="SAM" id="MobiDB-lite"/>
    </source>
</evidence>
<evidence type="ECO:0000256" key="2">
    <source>
        <dbReference type="SAM" id="Phobius"/>
    </source>
</evidence>
<dbReference type="Pfam" id="PF01757">
    <property type="entry name" value="Acyl_transf_3"/>
    <property type="match status" value="1"/>
</dbReference>
<proteinExistence type="predicted"/>
<feature type="compositionally biased region" description="Low complexity" evidence="1">
    <location>
        <begin position="737"/>
        <end position="749"/>
    </location>
</feature>
<dbReference type="AlphaFoldDB" id="A0A078BBV2"/>
<feature type="transmembrane region" description="Helical" evidence="2">
    <location>
        <begin position="611"/>
        <end position="632"/>
    </location>
</feature>
<feature type="domain" description="Acyltransferase 3" evidence="3">
    <location>
        <begin position="312"/>
        <end position="708"/>
    </location>
</feature>
<name>A0A078BBV2_STYLE</name>
<protein>
    <recommendedName>
        <fullName evidence="3">Acyltransferase 3 domain-containing protein</fullName>
    </recommendedName>
</protein>
<feature type="transmembrane region" description="Helical" evidence="2">
    <location>
        <begin position="401"/>
        <end position="419"/>
    </location>
</feature>
<dbReference type="Proteomes" id="UP000039865">
    <property type="component" value="Unassembled WGS sequence"/>
</dbReference>
<reference evidence="4 5" key="1">
    <citation type="submission" date="2014-06" db="EMBL/GenBank/DDBJ databases">
        <authorList>
            <person name="Swart Estienne"/>
        </authorList>
    </citation>
    <scope>NUCLEOTIDE SEQUENCE [LARGE SCALE GENOMIC DNA]</scope>
    <source>
        <strain evidence="4 5">130c</strain>
    </source>
</reference>
<feature type="transmembrane region" description="Helical" evidence="2">
    <location>
        <begin position="177"/>
        <end position="201"/>
    </location>
</feature>
<dbReference type="OrthoDB" id="293524at2759"/>
<dbReference type="InterPro" id="IPR002656">
    <property type="entry name" value="Acyl_transf_3_dom"/>
</dbReference>
<feature type="transmembrane region" description="Helical" evidence="2">
    <location>
        <begin position="580"/>
        <end position="599"/>
    </location>
</feature>
<keyword evidence="2" id="KW-0472">Membrane</keyword>
<keyword evidence="2" id="KW-1133">Transmembrane helix</keyword>
<organism evidence="4 5">
    <name type="scientific">Stylonychia lemnae</name>
    <name type="common">Ciliate</name>
    <dbReference type="NCBI Taxonomy" id="5949"/>
    <lineage>
        <taxon>Eukaryota</taxon>
        <taxon>Sar</taxon>
        <taxon>Alveolata</taxon>
        <taxon>Ciliophora</taxon>
        <taxon>Intramacronucleata</taxon>
        <taxon>Spirotrichea</taxon>
        <taxon>Stichotrichia</taxon>
        <taxon>Sporadotrichida</taxon>
        <taxon>Oxytrichidae</taxon>
        <taxon>Stylonychinae</taxon>
        <taxon>Stylonychia</taxon>
    </lineage>
</organism>
<keyword evidence="2" id="KW-0812">Transmembrane</keyword>
<accession>A0A078BBV2</accession>
<dbReference type="PANTHER" id="PTHR11161:SF0">
    <property type="entry name" value="O-ACYLTRANSFERASE LIKE PROTEIN"/>
    <property type="match status" value="1"/>
</dbReference>
<dbReference type="GO" id="GO:0016747">
    <property type="term" value="F:acyltransferase activity, transferring groups other than amino-acyl groups"/>
    <property type="evidence" value="ECO:0007669"/>
    <property type="project" value="InterPro"/>
</dbReference>
<feature type="compositionally biased region" description="Basic and acidic residues" evidence="1">
    <location>
        <begin position="206"/>
        <end position="224"/>
    </location>
</feature>
<sequence>MIIREKNLLLARLEQDKTAPKDDDEQDKTQDEKDTGQNEPAKEEDITCVKYLKNVTNYFMEYNKTVTKILRYSGKDYNDFGKYEDCLNIKDEKFSYILATIPRVFPIPISLGLCLPAICTSQDFNNAKPYLIEVINQYIPEIFQGLKGFDLSLQIKESDLHFENSKARNDEAAKADALTYIMIILIVFLSITVIASSFLSWRSKKQTQDRRQSQKNQKVEKEQTKNAINETMESLRSEQIYNLDSDSSDNQSVNSINSRNSQKSGDEAQPKKKKKGRKLTHFQKIVKSFSVQNSMRTLFTQRQKTNDIPEFNYLNFVRVSIICWIIFGNTYYYILKGPLQNIEVIQEWMSDLLFAIVLSAELVADIFFWLTAFLGCYYLLIKTHENSGAVGPIFKFYFKRLVRLFPAYAFTLFFFWKILLVTGGDGPAFFSFQYSIECSKYWIWHLTFLNNLIPWNQDDTCMDWTWYLANDMQFYLLIPLFVKLYYNNRKWFFIIFAIFLSFSMIVQIGVIAANDLSASYFTYKDEYFTIYYVKPYSRLPSFLFGVLGGCAFYTFKNEDPESMRVSKVFQALLYAKPKAIASHILGTILMILMSIFLQIMNNTPNGSSNAINILFLVFGRMLFIIGFSMQIFPILVGSPVFQPIRLVLSHDLITPFSRLSYGAFLSHAIFMQFREYNVERGQWACAFDAFLMFLAYTSLAFLYSLWISLLFDFPLASLYSLYFNRQKKRRSVSNSAIQQEQNDQNNIEEGLQPSYSIQSENDSSERRRSLLTDHVKKNKKIYSRDRSASGDTEDLEDTNQQLDNSKKYSESPSSQYQYSNGSKKLKTNPSINKRERSVKAGILKKK</sequence>
<dbReference type="InterPro" id="IPR052728">
    <property type="entry name" value="O2_lipid_transport_reg"/>
</dbReference>
<evidence type="ECO:0000313" key="4">
    <source>
        <dbReference type="EMBL" id="CDW91686.1"/>
    </source>
</evidence>
<feature type="region of interest" description="Disordered" evidence="1">
    <location>
        <begin position="734"/>
        <end position="846"/>
    </location>
</feature>
<keyword evidence="5" id="KW-1185">Reference proteome</keyword>